<dbReference type="InterPro" id="IPR000595">
    <property type="entry name" value="cNMP-bd_dom"/>
</dbReference>
<dbReference type="CDD" id="cd00038">
    <property type="entry name" value="CAP_ED"/>
    <property type="match status" value="1"/>
</dbReference>
<keyword evidence="3" id="KW-1185">Reference proteome</keyword>
<dbReference type="EMBL" id="CP035807">
    <property type="protein sequence ID" value="QEN06166.1"/>
    <property type="molecule type" value="Genomic_DNA"/>
</dbReference>
<reference evidence="2 3" key="1">
    <citation type="submission" date="2019-02" db="EMBL/GenBank/DDBJ databases">
        <authorList>
            <person name="Fomenkov A."/>
            <person name="Dubinina G."/>
            <person name="Grabovich M."/>
            <person name="Vincze T."/>
            <person name="Roberts R.J."/>
        </authorList>
    </citation>
    <scope>NUCLEOTIDE SEQUENCE [LARGE SCALE GENOMIC DNA]</scope>
    <source>
        <strain evidence="2 3">P</strain>
    </source>
</reference>
<dbReference type="RefSeq" id="WP_149569400.1">
    <property type="nucleotide sequence ID" value="NZ_CP035807.1"/>
</dbReference>
<sequence length="318" mass="36611">MGIKTVKYKSNSIVYFKGDAPNRVYILKKGSIVTKSKDLKSNEDILTMIKVGEFIGVKNVISNQPYSETVSTLTDSELVVFYKEDFEAFILSNNRIMMQTLVVFSNQLRKIHKDIKELNDQKESSVHSSSDPEENLYELGRYFLKQHKVEHGNYCFKKYNELYPNGKYINDIKTGSLNSVSKKQASSPLGETTKEDDEDIALFFQEGENYMAEENYGKAHECFSKVLESQDGYHKVDALYFNGACLYKLKNYKQCIQNYSTFLSKHKDYNKINEVMFYVGSSYKELGDLEQSKLFLKQVMKRAEGTPLSHLALKELKG</sequence>
<proteinExistence type="predicted"/>
<dbReference type="KEGG" id="sper:EW093_16215"/>
<reference evidence="2 3" key="2">
    <citation type="submission" date="2019-09" db="EMBL/GenBank/DDBJ databases">
        <title>Complete Genome Sequence and Methylome Analysis of free living Spirochaetas.</title>
        <authorList>
            <person name="Leshcheva N."/>
            <person name="Mikheeva N."/>
        </authorList>
    </citation>
    <scope>NUCLEOTIDE SEQUENCE [LARGE SCALE GENOMIC DNA]</scope>
    <source>
        <strain evidence="2 3">P</strain>
    </source>
</reference>
<accession>A0A5C1QHY9</accession>
<evidence type="ECO:0000259" key="1">
    <source>
        <dbReference type="PROSITE" id="PS50042"/>
    </source>
</evidence>
<dbReference type="AlphaFoldDB" id="A0A5C1QHY9"/>
<dbReference type="InterPro" id="IPR014710">
    <property type="entry name" value="RmlC-like_jellyroll"/>
</dbReference>
<dbReference type="SUPFAM" id="SSF48452">
    <property type="entry name" value="TPR-like"/>
    <property type="match status" value="1"/>
</dbReference>
<organism evidence="2 3">
    <name type="scientific">Thiospirochaeta perfilievii</name>
    <dbReference type="NCBI Taxonomy" id="252967"/>
    <lineage>
        <taxon>Bacteria</taxon>
        <taxon>Pseudomonadati</taxon>
        <taxon>Spirochaetota</taxon>
        <taxon>Spirochaetia</taxon>
        <taxon>Spirochaetales</taxon>
        <taxon>Spirochaetaceae</taxon>
        <taxon>Thiospirochaeta</taxon>
    </lineage>
</organism>
<dbReference type="Proteomes" id="UP000323824">
    <property type="component" value="Chromosome"/>
</dbReference>
<protein>
    <submittedName>
        <fullName evidence="2">Cyclic nucleotide-binding domain-containing protein</fullName>
    </submittedName>
</protein>
<name>A0A5C1QHY9_9SPIO</name>
<dbReference type="InterPro" id="IPR011990">
    <property type="entry name" value="TPR-like_helical_dom_sf"/>
</dbReference>
<dbReference type="InterPro" id="IPR018490">
    <property type="entry name" value="cNMP-bd_dom_sf"/>
</dbReference>
<dbReference type="SUPFAM" id="SSF51206">
    <property type="entry name" value="cAMP-binding domain-like"/>
    <property type="match status" value="1"/>
</dbReference>
<dbReference type="SMART" id="SM00028">
    <property type="entry name" value="TPR"/>
    <property type="match status" value="3"/>
</dbReference>
<dbReference type="InterPro" id="IPR019734">
    <property type="entry name" value="TPR_rpt"/>
</dbReference>
<feature type="domain" description="Cyclic nucleotide-binding" evidence="1">
    <location>
        <begin position="1"/>
        <end position="107"/>
    </location>
</feature>
<evidence type="ECO:0000313" key="3">
    <source>
        <dbReference type="Proteomes" id="UP000323824"/>
    </source>
</evidence>
<gene>
    <name evidence="2" type="ORF">EW093_16215</name>
</gene>
<dbReference type="OrthoDB" id="335400at2"/>
<dbReference type="PROSITE" id="PS50042">
    <property type="entry name" value="CNMP_BINDING_3"/>
    <property type="match status" value="1"/>
</dbReference>
<dbReference type="Gene3D" id="2.60.120.10">
    <property type="entry name" value="Jelly Rolls"/>
    <property type="match status" value="1"/>
</dbReference>
<dbReference type="Gene3D" id="1.25.40.10">
    <property type="entry name" value="Tetratricopeptide repeat domain"/>
    <property type="match status" value="1"/>
</dbReference>
<dbReference type="Pfam" id="PF00027">
    <property type="entry name" value="cNMP_binding"/>
    <property type="match status" value="1"/>
</dbReference>
<evidence type="ECO:0000313" key="2">
    <source>
        <dbReference type="EMBL" id="QEN06166.1"/>
    </source>
</evidence>